<proteinExistence type="inferred from homology"/>
<reference evidence="7 8" key="1">
    <citation type="submission" date="2024-10" db="EMBL/GenBank/DDBJ databases">
        <title>The Natural Products Discovery Center: Release of the First 8490 Sequenced Strains for Exploring Actinobacteria Biosynthetic Diversity.</title>
        <authorList>
            <person name="Kalkreuter E."/>
            <person name="Kautsar S.A."/>
            <person name="Yang D."/>
            <person name="Bader C.D."/>
            <person name="Teijaro C.N."/>
            <person name="Fluegel L."/>
            <person name="Davis C.M."/>
            <person name="Simpson J.R."/>
            <person name="Lauterbach L."/>
            <person name="Steele A.D."/>
            <person name="Gui C."/>
            <person name="Meng S."/>
            <person name="Li G."/>
            <person name="Viehrig K."/>
            <person name="Ye F."/>
            <person name="Su P."/>
            <person name="Kiefer A.F."/>
            <person name="Nichols A."/>
            <person name="Cepeda A.J."/>
            <person name="Yan W."/>
            <person name="Fan B."/>
            <person name="Jiang Y."/>
            <person name="Adhikari A."/>
            <person name="Zheng C.-J."/>
            <person name="Schuster L."/>
            <person name="Cowan T.M."/>
            <person name="Smanski M.J."/>
            <person name="Chevrette M.G."/>
            <person name="De Carvalho L.P.S."/>
            <person name="Shen B."/>
        </authorList>
    </citation>
    <scope>NUCLEOTIDE SEQUENCE [LARGE SCALE GENOMIC DNA]</scope>
    <source>
        <strain evidence="7 8">NPDC007147</strain>
    </source>
</reference>
<evidence type="ECO:0000313" key="7">
    <source>
        <dbReference type="EMBL" id="MFE9171581.1"/>
    </source>
</evidence>
<feature type="domain" description="RNA polymerase sigma factor 70 region 4 type 2" evidence="6">
    <location>
        <begin position="134"/>
        <end position="185"/>
    </location>
</feature>
<dbReference type="Gene3D" id="1.10.1740.10">
    <property type="match status" value="1"/>
</dbReference>
<dbReference type="InterPro" id="IPR014284">
    <property type="entry name" value="RNA_pol_sigma-70_dom"/>
</dbReference>
<dbReference type="InterPro" id="IPR039425">
    <property type="entry name" value="RNA_pol_sigma-70-like"/>
</dbReference>
<accession>A0ABW6KUJ3</accession>
<name>A0ABW6KUJ3_9ACTN</name>
<keyword evidence="8" id="KW-1185">Reference proteome</keyword>
<protein>
    <submittedName>
        <fullName evidence="7">RNA polymerase sigma factor</fullName>
    </submittedName>
</protein>
<keyword evidence="2" id="KW-0805">Transcription regulation</keyword>
<evidence type="ECO:0000256" key="2">
    <source>
        <dbReference type="ARBA" id="ARBA00023015"/>
    </source>
</evidence>
<evidence type="ECO:0000313" key="8">
    <source>
        <dbReference type="Proteomes" id="UP001601197"/>
    </source>
</evidence>
<dbReference type="PANTHER" id="PTHR43133:SF46">
    <property type="entry name" value="RNA POLYMERASE SIGMA-70 FACTOR ECF SUBFAMILY"/>
    <property type="match status" value="1"/>
</dbReference>
<evidence type="ECO:0000256" key="1">
    <source>
        <dbReference type="ARBA" id="ARBA00010641"/>
    </source>
</evidence>
<dbReference type="CDD" id="cd06171">
    <property type="entry name" value="Sigma70_r4"/>
    <property type="match status" value="1"/>
</dbReference>
<keyword evidence="4" id="KW-0804">Transcription</keyword>
<dbReference type="InterPro" id="IPR013249">
    <property type="entry name" value="RNA_pol_sigma70_r4_t2"/>
</dbReference>
<dbReference type="PANTHER" id="PTHR43133">
    <property type="entry name" value="RNA POLYMERASE ECF-TYPE SIGMA FACTO"/>
    <property type="match status" value="1"/>
</dbReference>
<gene>
    <name evidence="7" type="ORF">ACFYNZ_18995</name>
</gene>
<dbReference type="InterPro" id="IPR013325">
    <property type="entry name" value="RNA_pol_sigma_r2"/>
</dbReference>
<dbReference type="Gene3D" id="1.10.10.10">
    <property type="entry name" value="Winged helix-like DNA-binding domain superfamily/Winged helix DNA-binding domain"/>
    <property type="match status" value="1"/>
</dbReference>
<sequence>MTGPVDSRGDEAVDDAELLRSVALGDRRAFELFYARYVSWLISRLQHRCRDEALVEDVVQETFVAVWRSAHGFRTGSGGDAAGWLWRIGSRRLADAMRSHGSRQNLFQRLVRMRDKGDQPSAEDVVLRELPHGDLADALRRLPPELGAVLHATAVDGLTVKEAAALLQIPTGTVKTRAMRARRLLQQELL</sequence>
<evidence type="ECO:0000259" key="6">
    <source>
        <dbReference type="Pfam" id="PF08281"/>
    </source>
</evidence>
<comment type="similarity">
    <text evidence="1">Belongs to the sigma-70 factor family. ECF subfamily.</text>
</comment>
<dbReference type="InterPro" id="IPR013324">
    <property type="entry name" value="RNA_pol_sigma_r3/r4-like"/>
</dbReference>
<evidence type="ECO:0000256" key="3">
    <source>
        <dbReference type="ARBA" id="ARBA00023082"/>
    </source>
</evidence>
<dbReference type="InterPro" id="IPR007627">
    <property type="entry name" value="RNA_pol_sigma70_r2"/>
</dbReference>
<dbReference type="NCBIfam" id="TIGR02937">
    <property type="entry name" value="sigma70-ECF"/>
    <property type="match status" value="1"/>
</dbReference>
<feature type="domain" description="RNA polymerase sigma-70 region 2" evidence="5">
    <location>
        <begin position="33"/>
        <end position="101"/>
    </location>
</feature>
<organism evidence="7 8">
    <name type="scientific">Streptomyces kebangsaanensis</name>
    <dbReference type="NCBI Taxonomy" id="864058"/>
    <lineage>
        <taxon>Bacteria</taxon>
        <taxon>Bacillati</taxon>
        <taxon>Actinomycetota</taxon>
        <taxon>Actinomycetes</taxon>
        <taxon>Kitasatosporales</taxon>
        <taxon>Streptomycetaceae</taxon>
        <taxon>Streptomyces</taxon>
    </lineage>
</organism>
<dbReference type="RefSeq" id="WP_388348554.1">
    <property type="nucleotide sequence ID" value="NZ_JBIAFJ010000016.1"/>
</dbReference>
<dbReference type="EMBL" id="JBIAFJ010000016">
    <property type="protein sequence ID" value="MFE9171581.1"/>
    <property type="molecule type" value="Genomic_DNA"/>
</dbReference>
<evidence type="ECO:0000259" key="5">
    <source>
        <dbReference type="Pfam" id="PF04542"/>
    </source>
</evidence>
<dbReference type="SUPFAM" id="SSF88946">
    <property type="entry name" value="Sigma2 domain of RNA polymerase sigma factors"/>
    <property type="match status" value="1"/>
</dbReference>
<dbReference type="Pfam" id="PF08281">
    <property type="entry name" value="Sigma70_r4_2"/>
    <property type="match status" value="1"/>
</dbReference>
<evidence type="ECO:0000256" key="4">
    <source>
        <dbReference type="ARBA" id="ARBA00023163"/>
    </source>
</evidence>
<keyword evidence="3" id="KW-0731">Sigma factor</keyword>
<dbReference type="Proteomes" id="UP001601197">
    <property type="component" value="Unassembled WGS sequence"/>
</dbReference>
<dbReference type="SUPFAM" id="SSF88659">
    <property type="entry name" value="Sigma3 and sigma4 domains of RNA polymerase sigma factors"/>
    <property type="match status" value="1"/>
</dbReference>
<dbReference type="InterPro" id="IPR036388">
    <property type="entry name" value="WH-like_DNA-bd_sf"/>
</dbReference>
<dbReference type="Pfam" id="PF04542">
    <property type="entry name" value="Sigma70_r2"/>
    <property type="match status" value="1"/>
</dbReference>
<comment type="caution">
    <text evidence="7">The sequence shown here is derived from an EMBL/GenBank/DDBJ whole genome shotgun (WGS) entry which is preliminary data.</text>
</comment>